<evidence type="ECO:0008006" key="4">
    <source>
        <dbReference type="Google" id="ProtNLM"/>
    </source>
</evidence>
<evidence type="ECO:0000313" key="2">
    <source>
        <dbReference type="EMBL" id="OGE79376.1"/>
    </source>
</evidence>
<gene>
    <name evidence="2" type="ORF">A2751_05495</name>
</gene>
<name>A0A1F5NNV7_9BACT</name>
<dbReference type="STRING" id="1817824.A2751_05495"/>
<feature type="transmembrane region" description="Helical" evidence="1">
    <location>
        <begin position="12"/>
        <end position="38"/>
    </location>
</feature>
<proteinExistence type="predicted"/>
<keyword evidence="1" id="KW-1133">Transmembrane helix</keyword>
<accession>A0A1F5NNV7</accession>
<keyword evidence="1" id="KW-0472">Membrane</keyword>
<keyword evidence="1" id="KW-0812">Transmembrane</keyword>
<evidence type="ECO:0000256" key="1">
    <source>
        <dbReference type="SAM" id="Phobius"/>
    </source>
</evidence>
<sequence>MLQATSYKLESGYILLISVLVVSAVGVAVSIAVILFGLGSSRSSFSMEQSGQSKSLVNACADEALERIREDTAFTGQGNLSLGQGVCGYNVVSLGGQNRLITASSTVGTVIRKASINIDAINPKINVSSWLEVADF</sequence>
<dbReference type="Proteomes" id="UP000176864">
    <property type="component" value="Unassembled WGS sequence"/>
</dbReference>
<dbReference type="EMBL" id="MFEK01000004">
    <property type="protein sequence ID" value="OGE79376.1"/>
    <property type="molecule type" value="Genomic_DNA"/>
</dbReference>
<comment type="caution">
    <text evidence="2">The sequence shown here is derived from an EMBL/GenBank/DDBJ whole genome shotgun (WGS) entry which is preliminary data.</text>
</comment>
<reference evidence="2 3" key="1">
    <citation type="journal article" date="2016" name="Nat. Commun.">
        <title>Thousands of microbial genomes shed light on interconnected biogeochemical processes in an aquifer system.</title>
        <authorList>
            <person name="Anantharaman K."/>
            <person name="Brown C.T."/>
            <person name="Hug L.A."/>
            <person name="Sharon I."/>
            <person name="Castelle C.J."/>
            <person name="Probst A.J."/>
            <person name="Thomas B.C."/>
            <person name="Singh A."/>
            <person name="Wilkins M.J."/>
            <person name="Karaoz U."/>
            <person name="Brodie E.L."/>
            <person name="Williams K.H."/>
            <person name="Hubbard S.S."/>
            <person name="Banfield J.F."/>
        </authorList>
    </citation>
    <scope>NUCLEOTIDE SEQUENCE [LARGE SCALE GENOMIC DNA]</scope>
</reference>
<protein>
    <recommendedName>
        <fullName evidence="4">Type 4 fimbrial biogenesis protein PilX N-terminal domain-containing protein</fullName>
    </recommendedName>
</protein>
<organism evidence="2 3">
    <name type="scientific">Candidatus Doudnabacteria bacterium RIFCSPHIGHO2_01_FULL_46_14</name>
    <dbReference type="NCBI Taxonomy" id="1817824"/>
    <lineage>
        <taxon>Bacteria</taxon>
        <taxon>Candidatus Doudnaibacteriota</taxon>
    </lineage>
</organism>
<evidence type="ECO:0000313" key="3">
    <source>
        <dbReference type="Proteomes" id="UP000176864"/>
    </source>
</evidence>
<dbReference type="AlphaFoldDB" id="A0A1F5NNV7"/>